<dbReference type="Gene3D" id="3.40.50.1820">
    <property type="entry name" value="alpha/beta hydrolase"/>
    <property type="match status" value="1"/>
</dbReference>
<evidence type="ECO:0000313" key="2">
    <source>
        <dbReference type="EMBL" id="TCV97192.1"/>
    </source>
</evidence>
<keyword evidence="2" id="KW-0378">Hydrolase</keyword>
<dbReference type="PIRSF" id="PIRSF037442">
    <property type="entry name" value="UCP037442_abhydr"/>
    <property type="match status" value="1"/>
</dbReference>
<dbReference type="AlphaFoldDB" id="A0A4R3YXC6"/>
<dbReference type="Proteomes" id="UP000295645">
    <property type="component" value="Unassembled WGS sequence"/>
</dbReference>
<dbReference type="RefSeq" id="WP_132141274.1">
    <property type="nucleotide sequence ID" value="NZ_SMCS01000001.1"/>
</dbReference>
<accession>A0A4R3YXC6</accession>
<feature type="domain" description="Serine aminopeptidase S33" evidence="1">
    <location>
        <begin position="35"/>
        <end position="145"/>
    </location>
</feature>
<gene>
    <name evidence="2" type="ORF">EC912_101187</name>
</gene>
<dbReference type="Pfam" id="PF12146">
    <property type="entry name" value="Hydrolase_4"/>
    <property type="match status" value="1"/>
</dbReference>
<dbReference type="EMBL" id="SMCS01000001">
    <property type="protein sequence ID" value="TCV97192.1"/>
    <property type="molecule type" value="Genomic_DNA"/>
</dbReference>
<evidence type="ECO:0000259" key="1">
    <source>
        <dbReference type="Pfam" id="PF12146"/>
    </source>
</evidence>
<protein>
    <submittedName>
        <fullName evidence="2">Putative alpha/beta hydrolase</fullName>
    </submittedName>
</protein>
<keyword evidence="3" id="KW-1185">Reference proteome</keyword>
<dbReference type="InterPro" id="IPR029058">
    <property type="entry name" value="AB_hydrolase_fold"/>
</dbReference>
<dbReference type="OrthoDB" id="9785076at2"/>
<dbReference type="SUPFAM" id="SSF53474">
    <property type="entry name" value="alpha/beta-Hydrolases"/>
    <property type="match status" value="1"/>
</dbReference>
<sequence>MTEEGAFGSIAQNVRIARSSNGAQAGLLVYEPKLPRTALMWVPAMGVPARHYEALAMALACRGVAVGVHEWRGIGSSNRRAGRGSDWGYRELLKDDLPASHEALQAALPDVPLWLGGHSLGGQLASLFAAISTEAPKGIALVASGSPYWRNFGLAVGMAYVGAPLLAALVGYLPGRRIGFGGNEARGVIADWSRSGRTGRYSARGLDVDLDAVLRKQPSPILGLRLRDDWLGPAASLQYLMDKMPAAARTLDVVGPDQFDGQPADHFAWMKRPDAIARRIADWMGQTA</sequence>
<reference evidence="2 3" key="1">
    <citation type="submission" date="2019-03" db="EMBL/GenBank/DDBJ databases">
        <title>Above-ground endophytic microbial communities from plants in different locations in the United States.</title>
        <authorList>
            <person name="Frank C."/>
        </authorList>
    </citation>
    <scope>NUCLEOTIDE SEQUENCE [LARGE SCALE GENOMIC DNA]</scope>
    <source>
        <strain evidence="2 3">LP_13_YM</strain>
    </source>
</reference>
<name>A0A4R3YXC6_9GAMM</name>
<dbReference type="GO" id="GO:0016787">
    <property type="term" value="F:hydrolase activity"/>
    <property type="evidence" value="ECO:0007669"/>
    <property type="project" value="UniProtKB-KW"/>
</dbReference>
<comment type="caution">
    <text evidence="2">The sequence shown here is derived from an EMBL/GenBank/DDBJ whole genome shotgun (WGS) entry which is preliminary data.</text>
</comment>
<evidence type="ECO:0000313" key="3">
    <source>
        <dbReference type="Proteomes" id="UP000295645"/>
    </source>
</evidence>
<organism evidence="2 3">
    <name type="scientific">Luteibacter rhizovicinus</name>
    <dbReference type="NCBI Taxonomy" id="242606"/>
    <lineage>
        <taxon>Bacteria</taxon>
        <taxon>Pseudomonadati</taxon>
        <taxon>Pseudomonadota</taxon>
        <taxon>Gammaproteobacteria</taxon>
        <taxon>Lysobacterales</taxon>
        <taxon>Rhodanobacteraceae</taxon>
        <taxon>Luteibacter</taxon>
    </lineage>
</organism>
<dbReference type="InterPro" id="IPR017208">
    <property type="entry name" value="UCP037442_abhydr"/>
</dbReference>
<dbReference type="InterPro" id="IPR022742">
    <property type="entry name" value="Hydrolase_4"/>
</dbReference>
<proteinExistence type="predicted"/>